<keyword evidence="3" id="KW-1185">Reference proteome</keyword>
<feature type="compositionally biased region" description="Basic residues" evidence="1">
    <location>
        <begin position="67"/>
        <end position="77"/>
    </location>
</feature>
<evidence type="ECO:0000313" key="2">
    <source>
        <dbReference type="EMBL" id="KAK9161626.1"/>
    </source>
</evidence>
<name>A0AAP0KZQ0_9MAGN</name>
<dbReference type="AlphaFoldDB" id="A0AAP0KZQ0"/>
<evidence type="ECO:0000313" key="3">
    <source>
        <dbReference type="Proteomes" id="UP001420932"/>
    </source>
</evidence>
<dbReference type="Proteomes" id="UP001420932">
    <property type="component" value="Unassembled WGS sequence"/>
</dbReference>
<reference evidence="2 3" key="1">
    <citation type="submission" date="2024-01" db="EMBL/GenBank/DDBJ databases">
        <title>Genome assemblies of Stephania.</title>
        <authorList>
            <person name="Yang L."/>
        </authorList>
    </citation>
    <scope>NUCLEOTIDE SEQUENCE [LARGE SCALE GENOMIC DNA]</scope>
    <source>
        <strain evidence="2">YNDBR</strain>
        <tissue evidence="2">Leaf</tissue>
    </source>
</reference>
<feature type="region of interest" description="Disordered" evidence="1">
    <location>
        <begin position="48"/>
        <end position="141"/>
    </location>
</feature>
<organism evidence="2 3">
    <name type="scientific">Stephania yunnanensis</name>
    <dbReference type="NCBI Taxonomy" id="152371"/>
    <lineage>
        <taxon>Eukaryota</taxon>
        <taxon>Viridiplantae</taxon>
        <taxon>Streptophyta</taxon>
        <taxon>Embryophyta</taxon>
        <taxon>Tracheophyta</taxon>
        <taxon>Spermatophyta</taxon>
        <taxon>Magnoliopsida</taxon>
        <taxon>Ranunculales</taxon>
        <taxon>Menispermaceae</taxon>
        <taxon>Menispermoideae</taxon>
        <taxon>Cissampelideae</taxon>
        <taxon>Stephania</taxon>
    </lineage>
</organism>
<accession>A0AAP0KZQ0</accession>
<feature type="compositionally biased region" description="Acidic residues" evidence="1">
    <location>
        <begin position="86"/>
        <end position="97"/>
    </location>
</feature>
<feature type="compositionally biased region" description="Gly residues" evidence="1">
    <location>
        <begin position="98"/>
        <end position="123"/>
    </location>
</feature>
<dbReference type="PANTHER" id="PTHR36751">
    <property type="entry name" value="F3E22.8 PROTEIN"/>
    <property type="match status" value="1"/>
</dbReference>
<comment type="caution">
    <text evidence="2">The sequence shown here is derived from an EMBL/GenBank/DDBJ whole genome shotgun (WGS) entry which is preliminary data.</text>
</comment>
<proteinExistence type="predicted"/>
<sequence length="202" mass="21214">MELFAMTDSVKVLGFTNLLLNRLDLSHTTNLITTSAALSVSAAISPTDSVAPPIARPSSYRTVPRTLARRRTRTRKRSAADGGGGGEEDVLFGDGDDGPFGGSGSGPHGGGGGGRGWNFGDFGGNWEDDEDSSSSSSSSYSDPAFDFVYEVISWIALSNCIHFAFKKVVRVIVGDGIGDDASREKVPVRMGDDNAAASLFVE</sequence>
<evidence type="ECO:0000256" key="1">
    <source>
        <dbReference type="SAM" id="MobiDB-lite"/>
    </source>
</evidence>
<dbReference type="PANTHER" id="PTHR36751:SF1">
    <property type="entry name" value="F3E22.8 PROTEIN"/>
    <property type="match status" value="1"/>
</dbReference>
<protein>
    <submittedName>
        <fullName evidence="2">Uncharacterized protein</fullName>
    </submittedName>
</protein>
<dbReference type="EMBL" id="JBBNAF010000003">
    <property type="protein sequence ID" value="KAK9161626.1"/>
    <property type="molecule type" value="Genomic_DNA"/>
</dbReference>
<gene>
    <name evidence="2" type="ORF">Syun_007967</name>
</gene>